<reference evidence="17" key="2">
    <citation type="submission" date="2025-09" db="UniProtKB">
        <authorList>
            <consortium name="Ensembl"/>
        </authorList>
    </citation>
    <scope>IDENTIFICATION</scope>
</reference>
<name>A0A8D2L3C5_VARKO</name>
<feature type="transmembrane region" description="Helical" evidence="15">
    <location>
        <begin position="71"/>
        <end position="95"/>
    </location>
</feature>
<sequence length="328" mass="33759">RGVNRGDVCRHVGGSPPPLQVSEHGDAGGGAAAAAVSPWDVALCATGTAMACENALVLAALAYAPGPRAPAFLLVGSLALADLLAGLGLVANFGVRHLLQAPSATATLSAAGLLLAAFSASAGSLLAIAVDRYLSLCHALTYRPERALPGAAAALLLLWLLCAAAGLLPLLGWNCLRAPGACSVLRPVTKDHAAALAVAFLLLFALMLQLYAQICRIAARHAQQIAVQQQQLAAAQAASPRKGLSTLSLVLGTFALCWMPFAVYALVADASYPAVYTYALALPAACNSLFNPLIYAFRNPDIQKSLWLACCGCVPARRSARPRTSSDV</sequence>
<keyword evidence="2" id="KW-1003">Cell membrane</keyword>
<evidence type="ECO:0000256" key="12">
    <source>
        <dbReference type="ARBA" id="ARBA00023288"/>
    </source>
</evidence>
<keyword evidence="5 15" id="KW-1133">Transmembrane helix</keyword>
<evidence type="ECO:0000256" key="6">
    <source>
        <dbReference type="ARBA" id="ARBA00023040"/>
    </source>
</evidence>
<organism evidence="17 18">
    <name type="scientific">Varanus komodoensis</name>
    <name type="common">Komodo dragon</name>
    <dbReference type="NCBI Taxonomy" id="61221"/>
    <lineage>
        <taxon>Eukaryota</taxon>
        <taxon>Metazoa</taxon>
        <taxon>Chordata</taxon>
        <taxon>Craniata</taxon>
        <taxon>Vertebrata</taxon>
        <taxon>Euteleostomi</taxon>
        <taxon>Lepidosauria</taxon>
        <taxon>Squamata</taxon>
        <taxon>Bifurcata</taxon>
        <taxon>Unidentata</taxon>
        <taxon>Episquamata</taxon>
        <taxon>Toxicofera</taxon>
        <taxon>Anguimorpha</taxon>
        <taxon>Paleoanguimorpha</taxon>
        <taxon>Varanoidea</taxon>
        <taxon>Varanidae</taxon>
        <taxon>Varanus</taxon>
    </lineage>
</organism>
<evidence type="ECO:0000256" key="7">
    <source>
        <dbReference type="ARBA" id="ARBA00023136"/>
    </source>
</evidence>
<dbReference type="InterPro" id="IPR017452">
    <property type="entry name" value="GPCR_Rhodpsn_7TM"/>
</dbReference>
<protein>
    <recommendedName>
        <fullName evidence="16">G-protein coupled receptors family 1 profile domain-containing protein</fullName>
    </recommendedName>
</protein>
<dbReference type="AlphaFoldDB" id="A0A8D2L3C5"/>
<dbReference type="Pfam" id="PF00001">
    <property type="entry name" value="7tm_1"/>
    <property type="match status" value="1"/>
</dbReference>
<evidence type="ECO:0000256" key="9">
    <source>
        <dbReference type="ARBA" id="ARBA00023170"/>
    </source>
</evidence>
<feature type="region of interest" description="Disordered" evidence="14">
    <location>
        <begin position="1"/>
        <end position="26"/>
    </location>
</feature>
<dbReference type="PRINTS" id="PR00644">
    <property type="entry name" value="GPRORPHANR"/>
</dbReference>
<accession>A0A8D2L3C5</accession>
<evidence type="ECO:0000259" key="16">
    <source>
        <dbReference type="PROSITE" id="PS50262"/>
    </source>
</evidence>
<evidence type="ECO:0000256" key="10">
    <source>
        <dbReference type="ARBA" id="ARBA00023180"/>
    </source>
</evidence>
<evidence type="ECO:0000256" key="1">
    <source>
        <dbReference type="ARBA" id="ARBA00004651"/>
    </source>
</evidence>
<proteinExistence type="inferred from homology"/>
<keyword evidence="18" id="KW-1185">Reference proteome</keyword>
<evidence type="ECO:0000256" key="15">
    <source>
        <dbReference type="SAM" id="Phobius"/>
    </source>
</evidence>
<dbReference type="InterPro" id="IPR000276">
    <property type="entry name" value="GPCR_Rhodpsn"/>
</dbReference>
<dbReference type="InterPro" id="IPR000723">
    <property type="entry name" value="GPR_3/6/12_orphan"/>
</dbReference>
<evidence type="ECO:0000256" key="13">
    <source>
        <dbReference type="RuleBase" id="RU000688"/>
    </source>
</evidence>
<evidence type="ECO:0000256" key="11">
    <source>
        <dbReference type="ARBA" id="ARBA00023224"/>
    </source>
</evidence>
<evidence type="ECO:0000256" key="5">
    <source>
        <dbReference type="ARBA" id="ARBA00022989"/>
    </source>
</evidence>
<dbReference type="PROSITE" id="PS50262">
    <property type="entry name" value="G_PROTEIN_RECEP_F1_2"/>
    <property type="match status" value="1"/>
</dbReference>
<evidence type="ECO:0000256" key="2">
    <source>
        <dbReference type="ARBA" id="ARBA00022475"/>
    </source>
</evidence>
<evidence type="ECO:0000313" key="18">
    <source>
        <dbReference type="Proteomes" id="UP000694545"/>
    </source>
</evidence>
<feature type="transmembrane region" description="Helical" evidence="15">
    <location>
        <begin position="274"/>
        <end position="297"/>
    </location>
</feature>
<keyword evidence="11 13" id="KW-0807">Transducer</keyword>
<evidence type="ECO:0000256" key="14">
    <source>
        <dbReference type="SAM" id="MobiDB-lite"/>
    </source>
</evidence>
<keyword evidence="7 15" id="KW-0472">Membrane</keyword>
<dbReference type="SUPFAM" id="SSF81321">
    <property type="entry name" value="Family A G protein-coupled receptor-like"/>
    <property type="match status" value="1"/>
</dbReference>
<keyword evidence="8" id="KW-0564">Palmitate</keyword>
<dbReference type="Ensembl" id="ENSVKKT00000016417.1">
    <property type="protein sequence ID" value="ENSVKKP00000016037.1"/>
    <property type="gene ID" value="ENSVKKG00000010935.1"/>
</dbReference>
<evidence type="ECO:0000256" key="8">
    <source>
        <dbReference type="ARBA" id="ARBA00023139"/>
    </source>
</evidence>
<comment type="subcellular location">
    <subcellularLocation>
        <location evidence="1">Cell membrane</location>
        <topology evidence="1">Multi-pass membrane protein</topology>
    </subcellularLocation>
</comment>
<dbReference type="Gene3D" id="1.20.1070.10">
    <property type="entry name" value="Rhodopsin 7-helix transmembrane proteins"/>
    <property type="match status" value="1"/>
</dbReference>
<dbReference type="GO" id="GO:0005886">
    <property type="term" value="C:plasma membrane"/>
    <property type="evidence" value="ECO:0007669"/>
    <property type="project" value="UniProtKB-SubCell"/>
</dbReference>
<dbReference type="PANTHER" id="PTHR22750">
    <property type="entry name" value="G-PROTEIN COUPLED RECEPTOR"/>
    <property type="match status" value="1"/>
</dbReference>
<keyword evidence="4 13" id="KW-0812">Transmembrane</keyword>
<feature type="domain" description="G-protein coupled receptors family 1 profile" evidence="16">
    <location>
        <begin position="53"/>
        <end position="295"/>
    </location>
</feature>
<evidence type="ECO:0000256" key="4">
    <source>
        <dbReference type="ARBA" id="ARBA00022692"/>
    </source>
</evidence>
<dbReference type="OMA" id="VADATYP"/>
<feature type="transmembrane region" description="Helical" evidence="15">
    <location>
        <begin position="107"/>
        <end position="130"/>
    </location>
</feature>
<evidence type="ECO:0000256" key="3">
    <source>
        <dbReference type="ARBA" id="ARBA00022553"/>
    </source>
</evidence>
<dbReference type="GO" id="GO:0004930">
    <property type="term" value="F:G protein-coupled receptor activity"/>
    <property type="evidence" value="ECO:0007669"/>
    <property type="project" value="UniProtKB-KW"/>
</dbReference>
<keyword evidence="6 13" id="KW-0297">G-protein coupled receptor</keyword>
<reference evidence="17" key="1">
    <citation type="submission" date="2025-08" db="UniProtKB">
        <authorList>
            <consortium name="Ensembl"/>
        </authorList>
    </citation>
    <scope>IDENTIFICATION</scope>
</reference>
<feature type="transmembrane region" description="Helical" evidence="15">
    <location>
        <begin position="249"/>
        <end position="268"/>
    </location>
</feature>
<keyword evidence="12" id="KW-0449">Lipoprotein</keyword>
<dbReference type="PRINTS" id="PR00237">
    <property type="entry name" value="GPCRRHODOPSN"/>
</dbReference>
<feature type="transmembrane region" description="Helical" evidence="15">
    <location>
        <begin position="151"/>
        <end position="173"/>
    </location>
</feature>
<dbReference type="Proteomes" id="UP000694545">
    <property type="component" value="Unplaced"/>
</dbReference>
<keyword evidence="9 13" id="KW-0675">Receptor</keyword>
<feature type="transmembrane region" description="Helical" evidence="15">
    <location>
        <begin position="193"/>
        <end position="212"/>
    </location>
</feature>
<evidence type="ECO:0000313" key="17">
    <source>
        <dbReference type="Ensembl" id="ENSVKKP00000016037.1"/>
    </source>
</evidence>
<keyword evidence="3" id="KW-0597">Phosphoprotein</keyword>
<dbReference type="PROSITE" id="PS00237">
    <property type="entry name" value="G_PROTEIN_RECEP_F1_1"/>
    <property type="match status" value="1"/>
</dbReference>
<comment type="similarity">
    <text evidence="13">Belongs to the G-protein coupled receptor 1 family.</text>
</comment>
<keyword evidence="10" id="KW-0325">Glycoprotein</keyword>